<dbReference type="Proteomes" id="UP000077202">
    <property type="component" value="Unassembled WGS sequence"/>
</dbReference>
<accession>A0A176W856</accession>
<gene>
    <name evidence="2" type="ORF">AXG93_3102s1140</name>
</gene>
<name>A0A176W856_MARPO</name>
<dbReference type="EMBL" id="LVLJ01001475">
    <property type="protein sequence ID" value="OAE29288.1"/>
    <property type="molecule type" value="Genomic_DNA"/>
</dbReference>
<organism evidence="2 3">
    <name type="scientific">Marchantia polymorpha subsp. ruderalis</name>
    <dbReference type="NCBI Taxonomy" id="1480154"/>
    <lineage>
        <taxon>Eukaryota</taxon>
        <taxon>Viridiplantae</taxon>
        <taxon>Streptophyta</taxon>
        <taxon>Embryophyta</taxon>
        <taxon>Marchantiophyta</taxon>
        <taxon>Marchantiopsida</taxon>
        <taxon>Marchantiidae</taxon>
        <taxon>Marchantiales</taxon>
        <taxon>Marchantiaceae</taxon>
        <taxon>Marchantia</taxon>
    </lineage>
</organism>
<proteinExistence type="predicted"/>
<dbReference type="AlphaFoldDB" id="A0A176W856"/>
<comment type="caution">
    <text evidence="2">The sequence shown here is derived from an EMBL/GenBank/DDBJ whole genome shotgun (WGS) entry which is preliminary data.</text>
</comment>
<keyword evidence="3" id="KW-1185">Reference proteome</keyword>
<protein>
    <submittedName>
        <fullName evidence="2">Uncharacterized protein</fullName>
    </submittedName>
</protein>
<evidence type="ECO:0000313" key="3">
    <source>
        <dbReference type="Proteomes" id="UP000077202"/>
    </source>
</evidence>
<evidence type="ECO:0000313" key="2">
    <source>
        <dbReference type="EMBL" id="OAE29288.1"/>
    </source>
</evidence>
<reference evidence="2" key="1">
    <citation type="submission" date="2016-03" db="EMBL/GenBank/DDBJ databases">
        <title>Mechanisms controlling the formation of the plant cell surface in tip-growing cells are functionally conserved among land plants.</title>
        <authorList>
            <person name="Honkanen S."/>
            <person name="Jones V.A."/>
            <person name="Morieri G."/>
            <person name="Champion C."/>
            <person name="Hetherington A.J."/>
            <person name="Kelly S."/>
            <person name="Saint-Marcoux D."/>
            <person name="Proust H."/>
            <person name="Prescott H."/>
            <person name="Dolan L."/>
        </authorList>
    </citation>
    <scope>NUCLEOTIDE SEQUENCE [LARGE SCALE GENOMIC DNA]</scope>
    <source>
        <tissue evidence="2">Whole gametophyte</tissue>
    </source>
</reference>
<evidence type="ECO:0000256" key="1">
    <source>
        <dbReference type="SAM" id="MobiDB-lite"/>
    </source>
</evidence>
<sequence>MEPQHPPLLVQQNGRFRLAFEQLVRPVLTRVHIPLLTPRPPASEEPRGERMELATLPSKLGSWVGEIPRSMTNDGLGVSKKSSDGEHVATTNRPRFPRGERRIGVVRWLIDRRRISEVEEGDDESSAKVRMMSCMFGGYGFINNSVLNSWRLAKLGLAESENMAVMSESGFLGSTNALASGFSFMLLSARKAQRYLAAKAD</sequence>
<feature type="region of interest" description="Disordered" evidence="1">
    <location>
        <begin position="71"/>
        <end position="95"/>
    </location>
</feature>